<keyword evidence="4 7" id="KW-1133">Transmembrane helix</keyword>
<sequence>MNENSVLELCKSTEDLANELKLIAETYEKSVQQLNQKFKQIEQCISKCMNNMKANNELLSEWKEVKKQLNYVSGSERTKYESAVNEMKKKLDENVRITETVVYERHNHSNFLRSLIGDAPLKLWNETDQMKFKREYNNFKERTLIFFIMFPLCQIYLEFSILLHQIHMLFLFYYYVSLALRENILKQNGSRIEPWWMYHHYITLFVSLLRTTLRPKSVKEKNKMDVRTSEVIDEKPHGDFLFLIPTLYATYLFQLLIAFYFAYIFFGQPFSCLYERAQMGLLAIVWAILPFGNLSTLIKVLNGNPTTSSLAHSNTSLSCVTSGSR</sequence>
<comment type="caution">
    <text evidence="8">The sequence shown here is derived from an EMBL/GenBank/DDBJ whole genome shotgun (WGS) entry which is preliminary data.</text>
</comment>
<feature type="transmembrane region" description="Helical" evidence="7">
    <location>
        <begin position="278"/>
        <end position="298"/>
    </location>
</feature>
<reference evidence="8 9" key="1">
    <citation type="journal article" date="2013" name="Curr. Biol.">
        <title>The Genome of the Foraminiferan Reticulomyxa filosa.</title>
        <authorList>
            <person name="Glockner G."/>
            <person name="Hulsmann N."/>
            <person name="Schleicher M."/>
            <person name="Noegel A.A."/>
            <person name="Eichinger L."/>
            <person name="Gallinger C."/>
            <person name="Pawlowski J."/>
            <person name="Sierra R."/>
            <person name="Euteneuer U."/>
            <person name="Pillet L."/>
            <person name="Moustafa A."/>
            <person name="Platzer M."/>
            <person name="Groth M."/>
            <person name="Szafranski K."/>
            <person name="Schliwa M."/>
        </authorList>
    </citation>
    <scope>NUCLEOTIDE SEQUENCE [LARGE SCALE GENOMIC DNA]</scope>
</reference>
<comment type="subcellular location">
    <subcellularLocation>
        <location evidence="1">Membrane</location>
        <topology evidence="1">Multi-pass membrane protein</topology>
    </subcellularLocation>
</comment>
<evidence type="ECO:0000256" key="7">
    <source>
        <dbReference type="SAM" id="Phobius"/>
    </source>
</evidence>
<evidence type="ECO:0000256" key="5">
    <source>
        <dbReference type="ARBA" id="ARBA00023136"/>
    </source>
</evidence>
<evidence type="ECO:0000256" key="2">
    <source>
        <dbReference type="ARBA" id="ARBA00009700"/>
    </source>
</evidence>
<dbReference type="GO" id="GO:0016020">
    <property type="term" value="C:membrane"/>
    <property type="evidence" value="ECO:0007669"/>
    <property type="project" value="UniProtKB-SubCell"/>
</dbReference>
<evidence type="ECO:0000313" key="9">
    <source>
        <dbReference type="Proteomes" id="UP000023152"/>
    </source>
</evidence>
<dbReference type="InterPro" id="IPR012926">
    <property type="entry name" value="TMEM120A/B"/>
</dbReference>
<organism evidence="8 9">
    <name type="scientific">Reticulomyxa filosa</name>
    <dbReference type="NCBI Taxonomy" id="46433"/>
    <lineage>
        <taxon>Eukaryota</taxon>
        <taxon>Sar</taxon>
        <taxon>Rhizaria</taxon>
        <taxon>Retaria</taxon>
        <taxon>Foraminifera</taxon>
        <taxon>Monothalamids</taxon>
        <taxon>Reticulomyxidae</taxon>
        <taxon>Reticulomyxa</taxon>
    </lineage>
</organism>
<evidence type="ECO:0000256" key="1">
    <source>
        <dbReference type="ARBA" id="ARBA00004141"/>
    </source>
</evidence>
<feature type="transmembrane region" description="Helical" evidence="7">
    <location>
        <begin position="240"/>
        <end position="266"/>
    </location>
</feature>
<evidence type="ECO:0000256" key="6">
    <source>
        <dbReference type="SAM" id="Coils"/>
    </source>
</evidence>
<name>X6LZY7_RETFI</name>
<keyword evidence="9" id="KW-1185">Reference proteome</keyword>
<evidence type="ECO:0000256" key="3">
    <source>
        <dbReference type="ARBA" id="ARBA00022692"/>
    </source>
</evidence>
<dbReference type="Pfam" id="PF07851">
    <property type="entry name" value="TMEM120A-B"/>
    <property type="match status" value="1"/>
</dbReference>
<proteinExistence type="inferred from homology"/>
<evidence type="ECO:0000313" key="8">
    <source>
        <dbReference type="EMBL" id="ETO06722.1"/>
    </source>
</evidence>
<dbReference type="PANTHER" id="PTHR21433">
    <property type="entry name" value="TRANSMEMBRANE PROTEIN INDUCED BY TUMOR NECROSIS FACTOR ALPHA"/>
    <property type="match status" value="1"/>
</dbReference>
<comment type="similarity">
    <text evidence="2">Belongs to the TMEM120 family.</text>
</comment>
<evidence type="ECO:0008006" key="10">
    <source>
        <dbReference type="Google" id="ProtNLM"/>
    </source>
</evidence>
<dbReference type="PANTHER" id="PTHR21433:SF0">
    <property type="entry name" value="TRANSMEMBRANE PROTEIN 120 HOMOLOG"/>
    <property type="match status" value="1"/>
</dbReference>
<keyword evidence="5 7" id="KW-0472">Membrane</keyword>
<dbReference type="OrthoDB" id="2015098at2759"/>
<dbReference type="Proteomes" id="UP000023152">
    <property type="component" value="Unassembled WGS sequence"/>
</dbReference>
<keyword evidence="3 7" id="KW-0812">Transmembrane</keyword>
<protein>
    <recommendedName>
        <fullName evidence="10">Transmembrane protein</fullName>
    </recommendedName>
</protein>
<gene>
    <name evidence="8" type="ORF">RFI_30670</name>
</gene>
<accession>X6LZY7</accession>
<dbReference type="EMBL" id="ASPP01026860">
    <property type="protein sequence ID" value="ETO06722.1"/>
    <property type="molecule type" value="Genomic_DNA"/>
</dbReference>
<evidence type="ECO:0000256" key="4">
    <source>
        <dbReference type="ARBA" id="ARBA00022989"/>
    </source>
</evidence>
<keyword evidence="6" id="KW-0175">Coiled coil</keyword>
<feature type="coiled-coil region" evidence="6">
    <location>
        <begin position="17"/>
        <end position="44"/>
    </location>
</feature>
<feature type="transmembrane region" description="Helical" evidence="7">
    <location>
        <begin position="144"/>
        <end position="175"/>
    </location>
</feature>
<dbReference type="AlphaFoldDB" id="X6LZY7"/>